<dbReference type="GO" id="GO:0016614">
    <property type="term" value="F:oxidoreductase activity, acting on CH-OH group of donors"/>
    <property type="evidence" value="ECO:0007669"/>
    <property type="project" value="InterPro"/>
</dbReference>
<dbReference type="AlphaFoldDB" id="A0A3M8EZL0"/>
<dbReference type="Pfam" id="PF00732">
    <property type="entry name" value="GMC_oxred_N"/>
    <property type="match status" value="1"/>
</dbReference>
<dbReference type="InterPro" id="IPR036188">
    <property type="entry name" value="FAD/NAD-bd_sf"/>
</dbReference>
<feature type="domain" description="Glucose-methanol-choline oxidoreductase C-terminal" evidence="7">
    <location>
        <begin position="449"/>
        <end position="505"/>
    </location>
</feature>
<keyword evidence="4" id="KW-0560">Oxidoreductase</keyword>
<dbReference type="SUPFAM" id="SSF51905">
    <property type="entry name" value="FAD/NAD(P)-binding domain"/>
    <property type="match status" value="1"/>
</dbReference>
<accession>A0A3M8EZL0</accession>
<evidence type="ECO:0000313" key="9">
    <source>
        <dbReference type="Proteomes" id="UP000028058"/>
    </source>
</evidence>
<comment type="caution">
    <text evidence="8">The sequence shown here is derived from an EMBL/GenBank/DDBJ whole genome shotgun (WGS) entry which is preliminary data.</text>
</comment>
<evidence type="ECO:0000259" key="6">
    <source>
        <dbReference type="Pfam" id="PF00890"/>
    </source>
</evidence>
<dbReference type="PANTHER" id="PTHR46056:SF12">
    <property type="entry name" value="LONG-CHAIN-ALCOHOL OXIDASE"/>
    <property type="match status" value="1"/>
</dbReference>
<dbReference type="OrthoDB" id="9798604at2"/>
<evidence type="ECO:0000259" key="5">
    <source>
        <dbReference type="Pfam" id="PF00732"/>
    </source>
</evidence>
<keyword evidence="3" id="KW-0274">FAD</keyword>
<dbReference type="RefSeq" id="WP_043464912.1">
    <property type="nucleotide sequence ID" value="NZ_CP134822.1"/>
</dbReference>
<evidence type="ECO:0000256" key="3">
    <source>
        <dbReference type="ARBA" id="ARBA00022827"/>
    </source>
</evidence>
<dbReference type="Pfam" id="PF00890">
    <property type="entry name" value="FAD_binding_2"/>
    <property type="match status" value="1"/>
</dbReference>
<evidence type="ECO:0000313" key="8">
    <source>
        <dbReference type="EMBL" id="RKM95940.1"/>
    </source>
</evidence>
<feature type="domain" description="FAD-dependent oxidoreductase 2 FAD-binding" evidence="6">
    <location>
        <begin position="9"/>
        <end position="43"/>
    </location>
</feature>
<gene>
    <name evidence="8" type="ORF">SFRA_013100</name>
</gene>
<dbReference type="InterPro" id="IPR007867">
    <property type="entry name" value="GMC_OxRtase_C"/>
</dbReference>
<sequence length="549" mass="58105">MTTVIERTDVLVIGSGFGGAIPAYHLAAGGAKVTVLERGPELSAQDFAHDLRMGGYTRAVDLVQGDGITVVAGNCVGGSSVVYFAASLRAPGFVFERRGGLGRRLWPAALTRDSLDPWYDRVEEAIPVARQSWDDVPYPGGLFAAACDRAGRSCNPVPLAVDLATCTNCNWMLNGCRFDAKRSMLLNYLPAATAAGAEVRPLHEVQTIAPAVTPGYRYRVAYSVLDGTDYRVPAGAGLIEAKIVVVAAGAMATPVILRRSAALLGSMPRAVGRHFSGNGDRVSIADVDETKVRDLLGLERAPGVPYEGFPVGKPIGSMSYDRLDADAPEFSRFSLQQIYFPGITNVLAQATDDPATSWFGPEKKALRARWRSWLSVLAMTEDDNEGVFGPPPPTGAAVRLASSLSLSTLRYRPNANTLRGWAEADREARAVLEKDGLARVRPWSGFAGSVSAHPLSSCRVGDDPATSALDDRNELRGHPGLFVTDASAVPTSLCVNPSLTVAALAERACPSIVERAAEAGVDVRYGAPSPDGGTAARNAALRTLQGSGR</sequence>
<dbReference type="Pfam" id="PF05199">
    <property type="entry name" value="GMC_oxred_C"/>
    <property type="match status" value="1"/>
</dbReference>
<comment type="similarity">
    <text evidence="1">Belongs to the GMC oxidoreductase family.</text>
</comment>
<dbReference type="InterPro" id="IPR003953">
    <property type="entry name" value="FAD-dep_OxRdtase_2_FAD-bd"/>
</dbReference>
<evidence type="ECO:0000259" key="7">
    <source>
        <dbReference type="Pfam" id="PF05199"/>
    </source>
</evidence>
<evidence type="ECO:0000256" key="1">
    <source>
        <dbReference type="ARBA" id="ARBA00010790"/>
    </source>
</evidence>
<dbReference type="Proteomes" id="UP000028058">
    <property type="component" value="Unassembled WGS sequence"/>
</dbReference>
<feature type="domain" description="Glucose-methanol-choline oxidoreductase N-terminal" evidence="5">
    <location>
        <begin position="60"/>
        <end position="273"/>
    </location>
</feature>
<dbReference type="Gene3D" id="3.50.50.60">
    <property type="entry name" value="FAD/NAD(P)-binding domain"/>
    <property type="match status" value="4"/>
</dbReference>
<protein>
    <submittedName>
        <fullName evidence="8">GMC family oxidoreductase</fullName>
    </submittedName>
</protein>
<evidence type="ECO:0000256" key="2">
    <source>
        <dbReference type="ARBA" id="ARBA00022630"/>
    </source>
</evidence>
<dbReference type="EMBL" id="JNAD02000005">
    <property type="protein sequence ID" value="RKM95940.1"/>
    <property type="molecule type" value="Genomic_DNA"/>
</dbReference>
<proteinExistence type="inferred from homology"/>
<keyword evidence="9" id="KW-1185">Reference proteome</keyword>
<reference evidence="8 9" key="1">
    <citation type="journal article" date="2014" name="Genome Announc.">
        <title>Draft Genome Sequence of Streptomyces fradiae ATCC 19609, a Strain Highly Sensitive to Antibiotics.</title>
        <authorList>
            <person name="Bekker O.B."/>
            <person name="Klimina K.M."/>
            <person name="Vatlin A.A."/>
            <person name="Zakharevich N.V."/>
            <person name="Kasianov A.S."/>
            <person name="Danilenko V.N."/>
        </authorList>
    </citation>
    <scope>NUCLEOTIDE SEQUENCE [LARGE SCALE GENOMIC DNA]</scope>
    <source>
        <strain evidence="8 9">ATCC 19609</strain>
    </source>
</reference>
<evidence type="ECO:0000256" key="4">
    <source>
        <dbReference type="ARBA" id="ARBA00023002"/>
    </source>
</evidence>
<organism evidence="8 9">
    <name type="scientific">Streptomyces xinghaiensis</name>
    <dbReference type="NCBI Taxonomy" id="1038928"/>
    <lineage>
        <taxon>Bacteria</taxon>
        <taxon>Bacillati</taxon>
        <taxon>Actinomycetota</taxon>
        <taxon>Actinomycetes</taxon>
        <taxon>Kitasatosporales</taxon>
        <taxon>Streptomycetaceae</taxon>
        <taxon>Streptomyces</taxon>
    </lineage>
</organism>
<dbReference type="InterPro" id="IPR000172">
    <property type="entry name" value="GMC_OxRdtase_N"/>
</dbReference>
<dbReference type="PANTHER" id="PTHR46056">
    <property type="entry name" value="LONG-CHAIN-ALCOHOL OXIDASE"/>
    <property type="match status" value="1"/>
</dbReference>
<name>A0A3M8EZL0_9ACTN</name>
<dbReference type="GO" id="GO:0050660">
    <property type="term" value="F:flavin adenine dinucleotide binding"/>
    <property type="evidence" value="ECO:0007669"/>
    <property type="project" value="InterPro"/>
</dbReference>
<keyword evidence="2" id="KW-0285">Flavoprotein</keyword>